<name>A0A7J6B3N8_AMEME</name>
<dbReference type="AlphaFoldDB" id="A0A7J6B3N8"/>
<dbReference type="InterPro" id="IPR001811">
    <property type="entry name" value="Chemokine_IL8-like_dom"/>
</dbReference>
<sequence>MPFSKKTRSLAVIAVLACIAITVATEKVSVCCKQASTKEITVDITGFRLQLPQPPCVKAVIFYTSTGSVCSHWKEQWVVKKVTELRKLQSRVKNLTMKTTTIAPQTSAPLTASMPL</sequence>
<dbReference type="GO" id="GO:0006955">
    <property type="term" value="P:immune response"/>
    <property type="evidence" value="ECO:0007669"/>
    <property type="project" value="InterPro"/>
</dbReference>
<organism evidence="4 5">
    <name type="scientific">Ameiurus melas</name>
    <name type="common">Black bullhead</name>
    <name type="synonym">Silurus melas</name>
    <dbReference type="NCBI Taxonomy" id="219545"/>
    <lineage>
        <taxon>Eukaryota</taxon>
        <taxon>Metazoa</taxon>
        <taxon>Chordata</taxon>
        <taxon>Craniata</taxon>
        <taxon>Vertebrata</taxon>
        <taxon>Euteleostomi</taxon>
        <taxon>Actinopterygii</taxon>
        <taxon>Neopterygii</taxon>
        <taxon>Teleostei</taxon>
        <taxon>Ostariophysi</taxon>
        <taxon>Siluriformes</taxon>
        <taxon>Ictaluridae</taxon>
        <taxon>Ameiurus</taxon>
    </lineage>
</organism>
<evidence type="ECO:0000256" key="1">
    <source>
        <dbReference type="ARBA" id="ARBA00022514"/>
    </source>
</evidence>
<dbReference type="Proteomes" id="UP000593565">
    <property type="component" value="Unassembled WGS sequence"/>
</dbReference>
<accession>A0A7J6B3N8</accession>
<protein>
    <recommendedName>
        <fullName evidence="3">Chemokine interleukin-8-like domain-containing protein</fullName>
    </recommendedName>
</protein>
<dbReference type="GO" id="GO:0008009">
    <property type="term" value="F:chemokine activity"/>
    <property type="evidence" value="ECO:0007669"/>
    <property type="project" value="InterPro"/>
</dbReference>
<dbReference type="EMBL" id="JAAGNN010000005">
    <property type="protein sequence ID" value="KAF4089605.1"/>
    <property type="molecule type" value="Genomic_DNA"/>
</dbReference>
<dbReference type="GO" id="GO:0005615">
    <property type="term" value="C:extracellular space"/>
    <property type="evidence" value="ECO:0007669"/>
    <property type="project" value="UniProtKB-KW"/>
</dbReference>
<keyword evidence="1" id="KW-0202">Cytokine</keyword>
<evidence type="ECO:0000313" key="5">
    <source>
        <dbReference type="Proteomes" id="UP000593565"/>
    </source>
</evidence>
<feature type="domain" description="Chemokine interleukin-8-like" evidence="3">
    <location>
        <begin position="30"/>
        <end position="84"/>
    </location>
</feature>
<dbReference type="InterPro" id="IPR036048">
    <property type="entry name" value="Interleukin_8-like_sf"/>
</dbReference>
<dbReference type="Gene3D" id="2.40.50.40">
    <property type="match status" value="1"/>
</dbReference>
<evidence type="ECO:0000259" key="3">
    <source>
        <dbReference type="Pfam" id="PF00048"/>
    </source>
</evidence>
<evidence type="ECO:0000313" key="4">
    <source>
        <dbReference type="EMBL" id="KAF4089605.1"/>
    </source>
</evidence>
<reference evidence="4 5" key="1">
    <citation type="submission" date="2020-02" db="EMBL/GenBank/DDBJ databases">
        <title>A chromosome-scale genome assembly of the black bullhead catfish (Ameiurus melas).</title>
        <authorList>
            <person name="Wen M."/>
            <person name="Zham M."/>
            <person name="Cabau C."/>
            <person name="Klopp C."/>
            <person name="Donnadieu C."/>
            <person name="Roques C."/>
            <person name="Bouchez O."/>
            <person name="Lampietro C."/>
            <person name="Jouanno E."/>
            <person name="Herpin A."/>
            <person name="Louis A."/>
            <person name="Berthelot C."/>
            <person name="Parey E."/>
            <person name="Roest-Crollius H."/>
            <person name="Braasch I."/>
            <person name="Postlethwait J."/>
            <person name="Robinson-Rechavi M."/>
            <person name="Echchiki A."/>
            <person name="Begum T."/>
            <person name="Montfort J."/>
            <person name="Schartl M."/>
            <person name="Bobe J."/>
            <person name="Guiguen Y."/>
        </authorList>
    </citation>
    <scope>NUCLEOTIDE SEQUENCE [LARGE SCALE GENOMIC DNA]</scope>
    <source>
        <strain evidence="4">M_S1</strain>
        <tissue evidence="4">Blood</tissue>
    </source>
</reference>
<keyword evidence="5" id="KW-1185">Reference proteome</keyword>
<proteinExistence type="predicted"/>
<feature type="signal peptide" evidence="2">
    <location>
        <begin position="1"/>
        <end position="25"/>
    </location>
</feature>
<dbReference type="Pfam" id="PF00048">
    <property type="entry name" value="IL8"/>
    <property type="match status" value="1"/>
</dbReference>
<dbReference type="SUPFAM" id="SSF54117">
    <property type="entry name" value="Interleukin 8-like chemokines"/>
    <property type="match status" value="1"/>
</dbReference>
<evidence type="ECO:0000256" key="2">
    <source>
        <dbReference type="SAM" id="SignalP"/>
    </source>
</evidence>
<feature type="chain" id="PRO_5029494503" description="Chemokine interleukin-8-like domain-containing protein" evidence="2">
    <location>
        <begin position="26"/>
        <end position="116"/>
    </location>
</feature>
<keyword evidence="2" id="KW-0732">Signal</keyword>
<gene>
    <name evidence="4" type="ORF">AMELA_G00068230</name>
</gene>
<comment type="caution">
    <text evidence="4">The sequence shown here is derived from an EMBL/GenBank/DDBJ whole genome shotgun (WGS) entry which is preliminary data.</text>
</comment>